<keyword evidence="6" id="KW-0675">Receptor</keyword>
<reference evidence="8 9" key="1">
    <citation type="journal article" date="2017" name="Curr. Biol.">
        <title>The Evolution of Venom by Co-option of Single-Copy Genes.</title>
        <authorList>
            <person name="Martinson E.O."/>
            <person name="Mrinalini"/>
            <person name="Kelkar Y.D."/>
            <person name="Chang C.H."/>
            <person name="Werren J.H."/>
        </authorList>
    </citation>
    <scope>NUCLEOTIDE SEQUENCE [LARGE SCALE GENOMIC DNA]</scope>
    <source>
        <strain evidence="8 9">Alberta</strain>
        <tissue evidence="8">Whole body</tissue>
    </source>
</reference>
<name>A0A232EJ66_9HYME</name>
<comment type="caution">
    <text evidence="8">The sequence shown here is derived from an EMBL/GenBank/DDBJ whole genome shotgun (WGS) entry which is preliminary data.</text>
</comment>
<dbReference type="Proteomes" id="UP000215335">
    <property type="component" value="Unassembled WGS sequence"/>
</dbReference>
<evidence type="ECO:0000256" key="1">
    <source>
        <dbReference type="ARBA" id="ARBA00004651"/>
    </source>
</evidence>
<comment type="subcellular location">
    <subcellularLocation>
        <location evidence="1">Cell membrane</location>
        <topology evidence="1">Multi-pass membrane protein</topology>
    </subcellularLocation>
</comment>
<dbReference type="InterPro" id="IPR052192">
    <property type="entry name" value="Insect_Ionotropic_Sensory_Rcpt"/>
</dbReference>
<evidence type="ECO:0000256" key="5">
    <source>
        <dbReference type="ARBA" id="ARBA00023136"/>
    </source>
</evidence>
<evidence type="ECO:0000256" key="2">
    <source>
        <dbReference type="ARBA" id="ARBA00022475"/>
    </source>
</evidence>
<evidence type="ECO:0000256" key="4">
    <source>
        <dbReference type="ARBA" id="ARBA00022989"/>
    </source>
</evidence>
<dbReference type="SUPFAM" id="SSF53850">
    <property type="entry name" value="Periplasmic binding protein-like II"/>
    <property type="match status" value="1"/>
</dbReference>
<dbReference type="PANTHER" id="PTHR42643">
    <property type="entry name" value="IONOTROPIC RECEPTOR 20A-RELATED"/>
    <property type="match status" value="1"/>
</dbReference>
<keyword evidence="7" id="KW-0325">Glycoprotein</keyword>
<keyword evidence="2" id="KW-1003">Cell membrane</keyword>
<proteinExistence type="predicted"/>
<keyword evidence="4" id="KW-1133">Transmembrane helix</keyword>
<evidence type="ECO:0008006" key="10">
    <source>
        <dbReference type="Google" id="ProtNLM"/>
    </source>
</evidence>
<accession>A0A232EJ66</accession>
<dbReference type="PANTHER" id="PTHR42643:SF30">
    <property type="entry name" value="IONOTROPIC RECEPTOR 40A-RELATED"/>
    <property type="match status" value="1"/>
</dbReference>
<dbReference type="EMBL" id="NNAY01004087">
    <property type="protein sequence ID" value="OXU18394.1"/>
    <property type="molecule type" value="Genomic_DNA"/>
</dbReference>
<sequence length="754" mass="86537">VNRITDSKLFRVFYFRTIASLDWKPHHCNLDDYTFDWLACIQKLKTFLRRKSIKELCNQRPNNPSPTLYFLFTRICTLIFNVFYNASACADYHSLIKVLVRQIESLKLYQIMIFHNNQNLIARNNYAILRGIAVTVPITVYDTQNLDCIGQNNKSIENSYLPSDSTFIIVFQENFTFQDITSAVEFYIKLSPMNTRPKVLMVLNSNIQPLIRNFTTAVLYYAWSKKFLDFTVMNVSPKNDSTAQIYTFNPFTKTYSFAHYTSEVVLFPDKLLDMNEYSLKASYGAIPPWIIKADNGSELKGMAMRVTTFITSVLNCRLQLLEENNIMSAFERVKNSKVDFVMFPLYVSKSRIHYAKVGRMFSYDSQCGITLGPISKKINISFKSFVPFLCSSVIIICLTAVFDYLTTRKDQVDILLGARLLFGQTVLNLPFMTSKRIIFASVALLSIIYSPDLTSKLLSCIVGSQEEAINTFQDVVKANLRPYVAEALIELLVNESDIYLDIVKSRSVKMTNISECSRIITKGKDSRAICFLPDKAVAYYIDKFRKSDNITSVRITGIKMFLSMEAFFFEKGSPYVGKFDYIIEKMLESGIWTKLYKFNAITDRHYEQNNWMDIDQKAHCRFSVRIESSAYAITGIAEAAATVYSWNQFSHSITAAYAYNSNYDNVGDIEYKDYQGGEFDRDTRALARASECVFDLDGASPGFYGRSYSSYSYLNCVDPVSHSLKNLLRIDQRNFHLENLKHPKFSPTPRHSAL</sequence>
<evidence type="ECO:0000256" key="7">
    <source>
        <dbReference type="ARBA" id="ARBA00023180"/>
    </source>
</evidence>
<feature type="non-terminal residue" evidence="8">
    <location>
        <position position="1"/>
    </location>
</feature>
<evidence type="ECO:0000256" key="6">
    <source>
        <dbReference type="ARBA" id="ARBA00023170"/>
    </source>
</evidence>
<organism evidence="8 9">
    <name type="scientific">Trichomalopsis sarcophagae</name>
    <dbReference type="NCBI Taxonomy" id="543379"/>
    <lineage>
        <taxon>Eukaryota</taxon>
        <taxon>Metazoa</taxon>
        <taxon>Ecdysozoa</taxon>
        <taxon>Arthropoda</taxon>
        <taxon>Hexapoda</taxon>
        <taxon>Insecta</taxon>
        <taxon>Pterygota</taxon>
        <taxon>Neoptera</taxon>
        <taxon>Endopterygota</taxon>
        <taxon>Hymenoptera</taxon>
        <taxon>Apocrita</taxon>
        <taxon>Proctotrupomorpha</taxon>
        <taxon>Chalcidoidea</taxon>
        <taxon>Pteromalidae</taxon>
        <taxon>Pteromalinae</taxon>
        <taxon>Trichomalopsis</taxon>
    </lineage>
</organism>
<dbReference type="GO" id="GO:0005886">
    <property type="term" value="C:plasma membrane"/>
    <property type="evidence" value="ECO:0007669"/>
    <property type="project" value="UniProtKB-SubCell"/>
</dbReference>
<gene>
    <name evidence="8" type="ORF">TSAR_015160</name>
</gene>
<evidence type="ECO:0000313" key="9">
    <source>
        <dbReference type="Proteomes" id="UP000215335"/>
    </source>
</evidence>
<protein>
    <recommendedName>
        <fullName evidence="10">Ionotropic glutamate receptor C-terminal domain-containing protein</fullName>
    </recommendedName>
</protein>
<keyword evidence="5" id="KW-0472">Membrane</keyword>
<evidence type="ECO:0000256" key="3">
    <source>
        <dbReference type="ARBA" id="ARBA00022692"/>
    </source>
</evidence>
<dbReference type="AlphaFoldDB" id="A0A232EJ66"/>
<evidence type="ECO:0000313" key="8">
    <source>
        <dbReference type="EMBL" id="OXU18394.1"/>
    </source>
</evidence>
<keyword evidence="9" id="KW-1185">Reference proteome</keyword>
<keyword evidence="3" id="KW-0812">Transmembrane</keyword>